<protein>
    <submittedName>
        <fullName evidence="2">GNAT family N-acetyltransferase</fullName>
    </submittedName>
</protein>
<dbReference type="GO" id="GO:0016747">
    <property type="term" value="F:acyltransferase activity, transferring groups other than amino-acyl groups"/>
    <property type="evidence" value="ECO:0007669"/>
    <property type="project" value="InterPro"/>
</dbReference>
<dbReference type="InterPro" id="IPR000182">
    <property type="entry name" value="GNAT_dom"/>
</dbReference>
<name>A0A2S5IZ51_9MICC</name>
<dbReference type="Gene3D" id="3.40.630.30">
    <property type="match status" value="1"/>
</dbReference>
<dbReference type="Pfam" id="PF00583">
    <property type="entry name" value="Acetyltransf_1"/>
    <property type="match status" value="1"/>
</dbReference>
<dbReference type="SUPFAM" id="SSF55729">
    <property type="entry name" value="Acyl-CoA N-acyltransferases (Nat)"/>
    <property type="match status" value="1"/>
</dbReference>
<dbReference type="OrthoDB" id="3254236at2"/>
<dbReference type="AlphaFoldDB" id="A0A2S5IZ51"/>
<evidence type="ECO:0000259" key="1">
    <source>
        <dbReference type="PROSITE" id="PS51186"/>
    </source>
</evidence>
<comment type="caution">
    <text evidence="2">The sequence shown here is derived from an EMBL/GenBank/DDBJ whole genome shotgun (WGS) entry which is preliminary data.</text>
</comment>
<organism evidence="2 3">
    <name type="scientific">Arthrobacter pityocampae</name>
    <dbReference type="NCBI Taxonomy" id="547334"/>
    <lineage>
        <taxon>Bacteria</taxon>
        <taxon>Bacillati</taxon>
        <taxon>Actinomycetota</taxon>
        <taxon>Actinomycetes</taxon>
        <taxon>Micrococcales</taxon>
        <taxon>Micrococcaceae</taxon>
        <taxon>Arthrobacter</taxon>
    </lineage>
</organism>
<dbReference type="PANTHER" id="PTHR43072">
    <property type="entry name" value="N-ACETYLTRANSFERASE"/>
    <property type="match status" value="1"/>
</dbReference>
<proteinExistence type="predicted"/>
<dbReference type="Proteomes" id="UP000239297">
    <property type="component" value="Unassembled WGS sequence"/>
</dbReference>
<dbReference type="InterPro" id="IPR016181">
    <property type="entry name" value="Acyl_CoA_acyltransferase"/>
</dbReference>
<keyword evidence="3" id="KW-1185">Reference proteome</keyword>
<evidence type="ECO:0000313" key="2">
    <source>
        <dbReference type="EMBL" id="PPB49872.1"/>
    </source>
</evidence>
<dbReference type="CDD" id="cd04301">
    <property type="entry name" value="NAT_SF"/>
    <property type="match status" value="1"/>
</dbReference>
<dbReference type="EMBL" id="PRKW01000002">
    <property type="protein sequence ID" value="PPB49872.1"/>
    <property type="molecule type" value="Genomic_DNA"/>
</dbReference>
<reference evidence="2 3" key="1">
    <citation type="journal article" date="2014" name="Int. J. Syst. Evol. Microbiol.">
        <title>Arthrobacter pityocampae sp. nov., isolated from Thaumetopoea pityocampa (Lep., Thaumetopoeidae).</title>
        <authorList>
            <person name="Ince I.A."/>
            <person name="Demirbag Z."/>
            <person name="Kati H."/>
        </authorList>
    </citation>
    <scope>NUCLEOTIDE SEQUENCE [LARGE SCALE GENOMIC DNA]</scope>
    <source>
        <strain evidence="2 3">Tp2</strain>
    </source>
</reference>
<gene>
    <name evidence="2" type="ORF">C4K88_04050</name>
</gene>
<dbReference type="PROSITE" id="PS51186">
    <property type="entry name" value="GNAT"/>
    <property type="match status" value="1"/>
</dbReference>
<evidence type="ECO:0000313" key="3">
    <source>
        <dbReference type="Proteomes" id="UP000239297"/>
    </source>
</evidence>
<sequence>MRIDPTVGADGREAEQVLIREATVADVEQVGDISTASGRDSWSPRVFVATPGRLVVIAEVNGELVGAAKTHFHKQGDGDVPAGHYLGGVLVAPAHRRRGIGSALTRARLEWIWSHTDRAYYFANEHNTASIQLHEAFGFHPLGAFPEIHGVAADDGQSNLILFAATR</sequence>
<accession>A0A2S5IZ51</accession>
<feature type="domain" description="N-acetyltransferase" evidence="1">
    <location>
        <begin position="17"/>
        <end position="161"/>
    </location>
</feature>
<keyword evidence="2" id="KW-0808">Transferase</keyword>